<dbReference type="AlphaFoldDB" id="A0A317WLD2"/>
<dbReference type="SUPFAM" id="SSF53335">
    <property type="entry name" value="S-adenosyl-L-methionine-dependent methyltransferases"/>
    <property type="match status" value="1"/>
</dbReference>
<dbReference type="EMBL" id="MSFL01000009">
    <property type="protein sequence ID" value="PWY85030.1"/>
    <property type="molecule type" value="Genomic_DNA"/>
</dbReference>
<keyword evidence="2" id="KW-1185">Reference proteome</keyword>
<dbReference type="GeneID" id="37061190"/>
<comment type="caution">
    <text evidence="1">The sequence shown here is derived from an EMBL/GenBank/DDBJ whole genome shotgun (WGS) entry which is preliminary data.</text>
</comment>
<name>A0A317WLD2_9EURO</name>
<dbReference type="RefSeq" id="XP_025400372.1">
    <property type="nucleotide sequence ID" value="XM_025538953.1"/>
</dbReference>
<dbReference type="PANTHER" id="PTHR43591:SF96">
    <property type="entry name" value="PUTATIVE-RELATED"/>
    <property type="match status" value="1"/>
</dbReference>
<feature type="non-terminal residue" evidence="1">
    <location>
        <position position="1"/>
    </location>
</feature>
<dbReference type="VEuPathDB" id="FungiDB:BO70DRAFT_268249"/>
<evidence type="ECO:0000313" key="1">
    <source>
        <dbReference type="EMBL" id="PWY85030.1"/>
    </source>
</evidence>
<dbReference type="Gene3D" id="3.40.50.150">
    <property type="entry name" value="Vaccinia Virus protein VP39"/>
    <property type="match status" value="1"/>
</dbReference>
<feature type="non-terminal residue" evidence="1">
    <location>
        <position position="252"/>
    </location>
</feature>
<evidence type="ECO:0000313" key="2">
    <source>
        <dbReference type="Proteomes" id="UP000247233"/>
    </source>
</evidence>
<sequence length="252" mass="28380">TSPNSLLNFHLTSRESHAYPLQHNHLASNRLNLQHFLWREVFNFTIHPSIHLPSTPPPSIADIATGTALWLLDVSRLHPSSPLTGLDITLTLAPAPSSLPRNITLQPWDLFTPIPPSLSNNFDLIHIRLLILVLSGIDDTLTVLHRLHSLLRPGGYIQWEEIDVVNMVVRKDDESMPTPALDALRGVFYAEGRHDWIVEVGGLRGWLERVGFTGIRVERYCEGRELGRAFGDLHLWTVEEVVGKLEREGKGD</sequence>
<reference evidence="1 2" key="1">
    <citation type="submission" date="2016-12" db="EMBL/GenBank/DDBJ databases">
        <title>The genomes of Aspergillus section Nigri reveals drivers in fungal speciation.</title>
        <authorList>
            <consortium name="DOE Joint Genome Institute"/>
            <person name="Vesth T.C."/>
            <person name="Nybo J."/>
            <person name="Theobald S."/>
            <person name="Brandl J."/>
            <person name="Frisvad J.C."/>
            <person name="Nielsen K.F."/>
            <person name="Lyhne E.K."/>
            <person name="Kogle M.E."/>
            <person name="Kuo A."/>
            <person name="Riley R."/>
            <person name="Clum A."/>
            <person name="Nolan M."/>
            <person name="Lipzen A."/>
            <person name="Salamov A."/>
            <person name="Henrissat B."/>
            <person name="Wiebenga A."/>
            <person name="De Vries R.P."/>
            <person name="Grigoriev I.V."/>
            <person name="Mortensen U.H."/>
            <person name="Andersen M.R."/>
            <person name="Baker S.E."/>
        </authorList>
    </citation>
    <scope>NUCLEOTIDE SEQUENCE [LARGE SCALE GENOMIC DNA]</scope>
    <source>
        <strain evidence="1 2">CBS 117.55</strain>
    </source>
</reference>
<evidence type="ECO:0008006" key="3">
    <source>
        <dbReference type="Google" id="ProtNLM"/>
    </source>
</evidence>
<dbReference type="OrthoDB" id="417697at2759"/>
<dbReference type="InterPro" id="IPR029063">
    <property type="entry name" value="SAM-dependent_MTases_sf"/>
</dbReference>
<dbReference type="PANTHER" id="PTHR43591">
    <property type="entry name" value="METHYLTRANSFERASE"/>
    <property type="match status" value="1"/>
</dbReference>
<protein>
    <recommendedName>
        <fullName evidence="3">S-adenosyl-L-methionine-dependent methyltransferase</fullName>
    </recommendedName>
</protein>
<dbReference type="STRING" id="1448321.A0A317WLD2"/>
<proteinExistence type="predicted"/>
<dbReference type="Proteomes" id="UP000247233">
    <property type="component" value="Unassembled WGS sequence"/>
</dbReference>
<gene>
    <name evidence="1" type="ORF">BO70DRAFT_268249</name>
</gene>
<organism evidence="1 2">
    <name type="scientific">Aspergillus heteromorphus CBS 117.55</name>
    <dbReference type="NCBI Taxonomy" id="1448321"/>
    <lineage>
        <taxon>Eukaryota</taxon>
        <taxon>Fungi</taxon>
        <taxon>Dikarya</taxon>
        <taxon>Ascomycota</taxon>
        <taxon>Pezizomycotina</taxon>
        <taxon>Eurotiomycetes</taxon>
        <taxon>Eurotiomycetidae</taxon>
        <taxon>Eurotiales</taxon>
        <taxon>Aspergillaceae</taxon>
        <taxon>Aspergillus</taxon>
        <taxon>Aspergillus subgen. Circumdati</taxon>
    </lineage>
</organism>
<accession>A0A317WLD2</accession>